<evidence type="ECO:0000256" key="7">
    <source>
        <dbReference type="ARBA" id="ARBA00022741"/>
    </source>
</evidence>
<evidence type="ECO:0000256" key="6">
    <source>
        <dbReference type="ARBA" id="ARBA00022679"/>
    </source>
</evidence>
<dbReference type="PROSITE" id="PS50885">
    <property type="entry name" value="HAMP"/>
    <property type="match status" value="1"/>
</dbReference>
<dbReference type="PANTHER" id="PTHR44936">
    <property type="entry name" value="SENSOR PROTEIN CREC"/>
    <property type="match status" value="1"/>
</dbReference>
<evidence type="ECO:0000256" key="4">
    <source>
        <dbReference type="ARBA" id="ARBA00022475"/>
    </source>
</evidence>
<dbReference type="SUPFAM" id="SSF55874">
    <property type="entry name" value="ATPase domain of HSP90 chaperone/DNA topoisomerase II/histidine kinase"/>
    <property type="match status" value="1"/>
</dbReference>
<dbReference type="GO" id="GO:0005524">
    <property type="term" value="F:ATP binding"/>
    <property type="evidence" value="ECO:0007669"/>
    <property type="project" value="UniProtKB-KW"/>
</dbReference>
<dbReference type="Proteomes" id="UP000031599">
    <property type="component" value="Unassembled WGS sequence"/>
</dbReference>
<keyword evidence="9" id="KW-0067">ATP-binding</keyword>
<name>A0A0C2CRQ6_9BACT</name>
<evidence type="ECO:0000313" key="14">
    <source>
        <dbReference type="EMBL" id="KIG12315.1"/>
    </source>
</evidence>
<dbReference type="SMART" id="SM00387">
    <property type="entry name" value="HATPase_c"/>
    <property type="match status" value="1"/>
</dbReference>
<keyword evidence="10" id="KW-0175">Coiled coil</keyword>
<gene>
    <name evidence="14" type="ORF">DB30_01583</name>
</gene>
<dbReference type="InterPro" id="IPR003660">
    <property type="entry name" value="HAMP_dom"/>
</dbReference>
<evidence type="ECO:0000256" key="10">
    <source>
        <dbReference type="SAM" id="Coils"/>
    </source>
</evidence>
<proteinExistence type="predicted"/>
<keyword evidence="5" id="KW-0597">Phosphoprotein</keyword>
<organism evidence="14 15">
    <name type="scientific">Enhygromyxa salina</name>
    <dbReference type="NCBI Taxonomy" id="215803"/>
    <lineage>
        <taxon>Bacteria</taxon>
        <taxon>Pseudomonadati</taxon>
        <taxon>Myxococcota</taxon>
        <taxon>Polyangia</taxon>
        <taxon>Nannocystales</taxon>
        <taxon>Nannocystaceae</taxon>
        <taxon>Enhygromyxa</taxon>
    </lineage>
</organism>
<dbReference type="AlphaFoldDB" id="A0A0C2CRQ6"/>
<dbReference type="InterPro" id="IPR003594">
    <property type="entry name" value="HATPase_dom"/>
</dbReference>
<dbReference type="InterPro" id="IPR036890">
    <property type="entry name" value="HATPase_C_sf"/>
</dbReference>
<keyword evidence="11" id="KW-0472">Membrane</keyword>
<protein>
    <recommendedName>
        <fullName evidence="3">histidine kinase</fullName>
        <ecNumber evidence="3">2.7.13.3</ecNumber>
    </recommendedName>
</protein>
<evidence type="ECO:0000259" key="13">
    <source>
        <dbReference type="PROSITE" id="PS50885"/>
    </source>
</evidence>
<dbReference type="SUPFAM" id="SSF47384">
    <property type="entry name" value="Homodimeric domain of signal transducing histidine kinase"/>
    <property type="match status" value="1"/>
</dbReference>
<dbReference type="GO" id="GO:0005886">
    <property type="term" value="C:plasma membrane"/>
    <property type="evidence" value="ECO:0007669"/>
    <property type="project" value="UniProtKB-SubCell"/>
</dbReference>
<keyword evidence="11" id="KW-0812">Transmembrane</keyword>
<evidence type="ECO:0000256" key="8">
    <source>
        <dbReference type="ARBA" id="ARBA00022777"/>
    </source>
</evidence>
<evidence type="ECO:0000259" key="12">
    <source>
        <dbReference type="PROSITE" id="PS50109"/>
    </source>
</evidence>
<comment type="subcellular location">
    <subcellularLocation>
        <location evidence="2">Cell membrane</location>
        <topology evidence="2">Multi-pass membrane protein</topology>
    </subcellularLocation>
</comment>
<feature type="coiled-coil region" evidence="10">
    <location>
        <begin position="331"/>
        <end position="358"/>
    </location>
</feature>
<evidence type="ECO:0000256" key="5">
    <source>
        <dbReference type="ARBA" id="ARBA00022553"/>
    </source>
</evidence>
<keyword evidence="11" id="KW-1133">Transmembrane helix</keyword>
<dbReference type="InterPro" id="IPR050980">
    <property type="entry name" value="2C_sensor_his_kinase"/>
</dbReference>
<dbReference type="InterPro" id="IPR003661">
    <property type="entry name" value="HisK_dim/P_dom"/>
</dbReference>
<dbReference type="SMART" id="SM00304">
    <property type="entry name" value="HAMP"/>
    <property type="match status" value="1"/>
</dbReference>
<keyword evidence="4" id="KW-1003">Cell membrane</keyword>
<sequence>MVATRDPQPADTPTTTRGTSLFVRIYATFVVSVLGFAVLVGLLVFIATSSWNEQRVLELVERAQPAGQPLARALLGHDDARLRATVEDLEQQLDAHVAVLPRHKGRRLGEALGGTPGAGPQLRVSDHPLSKAEHHHLRQGLPLIRRRGLAPPSIGLALFEHGFDLGDSSEDGARDEDQPLTQRQLNRERGRLIAVVTIDPKHSPLRELIAVGGLLLLVLAGGAWPLARSLTSRLAKLERSTRALAQGELSHRAEIASERHDEVDRLAVAFNEMADRLETSMTGQRTLLANVSHELRTPIARTKVLVEILAERIEQIRANEQQGQALAPEHLARLERGFAEMQEDIDEVEALIRDLLTSGRLELGRDGTFAGALAREDVELAELCAAAASRFGAEVECEPGITLEADRILLQRLLENLLTNARRACPEGSLVIRGERGKANSVVIEVEDDGPGIPADQRTNIFEPFARLDAARARDQGGVGLGLYLCRQIAAAHGGSIRAEARRDGHSGARFVIQLRARHDAGG</sequence>
<accession>A0A0C2CRQ6</accession>
<dbReference type="CDD" id="cd00075">
    <property type="entry name" value="HATPase"/>
    <property type="match status" value="1"/>
</dbReference>
<dbReference type="Pfam" id="PF02518">
    <property type="entry name" value="HATPase_c"/>
    <property type="match status" value="1"/>
</dbReference>
<evidence type="ECO:0000313" key="15">
    <source>
        <dbReference type="Proteomes" id="UP000031599"/>
    </source>
</evidence>
<dbReference type="EMBL" id="JMCC02000137">
    <property type="protein sequence ID" value="KIG12315.1"/>
    <property type="molecule type" value="Genomic_DNA"/>
</dbReference>
<evidence type="ECO:0000256" key="3">
    <source>
        <dbReference type="ARBA" id="ARBA00012438"/>
    </source>
</evidence>
<dbReference type="GO" id="GO:0000155">
    <property type="term" value="F:phosphorelay sensor kinase activity"/>
    <property type="evidence" value="ECO:0007669"/>
    <property type="project" value="InterPro"/>
</dbReference>
<feature type="transmembrane region" description="Helical" evidence="11">
    <location>
        <begin position="208"/>
        <end position="227"/>
    </location>
</feature>
<feature type="domain" description="HAMP" evidence="13">
    <location>
        <begin position="228"/>
        <end position="282"/>
    </location>
</feature>
<evidence type="ECO:0000256" key="1">
    <source>
        <dbReference type="ARBA" id="ARBA00000085"/>
    </source>
</evidence>
<dbReference type="RefSeq" id="WP_052557940.1">
    <property type="nucleotide sequence ID" value="NZ_JMCC02000137.1"/>
</dbReference>
<dbReference type="Gene3D" id="1.10.287.130">
    <property type="match status" value="1"/>
</dbReference>
<dbReference type="CDD" id="cd00082">
    <property type="entry name" value="HisKA"/>
    <property type="match status" value="1"/>
</dbReference>
<dbReference type="EC" id="2.7.13.3" evidence="3"/>
<evidence type="ECO:0000256" key="9">
    <source>
        <dbReference type="ARBA" id="ARBA00022840"/>
    </source>
</evidence>
<dbReference type="InterPro" id="IPR005467">
    <property type="entry name" value="His_kinase_dom"/>
</dbReference>
<dbReference type="Gene3D" id="6.10.340.10">
    <property type="match status" value="1"/>
</dbReference>
<comment type="caution">
    <text evidence="14">The sequence shown here is derived from an EMBL/GenBank/DDBJ whole genome shotgun (WGS) entry which is preliminary data.</text>
</comment>
<evidence type="ECO:0000256" key="2">
    <source>
        <dbReference type="ARBA" id="ARBA00004651"/>
    </source>
</evidence>
<dbReference type="PANTHER" id="PTHR44936:SF10">
    <property type="entry name" value="SENSOR PROTEIN RSTB"/>
    <property type="match status" value="1"/>
</dbReference>
<dbReference type="InterPro" id="IPR036097">
    <property type="entry name" value="HisK_dim/P_sf"/>
</dbReference>
<feature type="transmembrane region" description="Helical" evidence="11">
    <location>
        <begin position="25"/>
        <end position="47"/>
    </location>
</feature>
<reference evidence="14 15" key="1">
    <citation type="submission" date="2014-12" db="EMBL/GenBank/DDBJ databases">
        <title>Genome assembly of Enhygromyxa salina DSM 15201.</title>
        <authorList>
            <person name="Sharma G."/>
            <person name="Subramanian S."/>
        </authorList>
    </citation>
    <scope>NUCLEOTIDE SEQUENCE [LARGE SCALE GENOMIC DNA]</scope>
    <source>
        <strain evidence="14 15">DSM 15201</strain>
    </source>
</reference>
<dbReference type="CDD" id="cd06225">
    <property type="entry name" value="HAMP"/>
    <property type="match status" value="1"/>
</dbReference>
<feature type="domain" description="Histidine kinase" evidence="12">
    <location>
        <begin position="290"/>
        <end position="519"/>
    </location>
</feature>
<keyword evidence="7" id="KW-0547">Nucleotide-binding</keyword>
<dbReference type="InterPro" id="IPR004358">
    <property type="entry name" value="Sig_transdc_His_kin-like_C"/>
</dbReference>
<dbReference type="SUPFAM" id="SSF158472">
    <property type="entry name" value="HAMP domain-like"/>
    <property type="match status" value="1"/>
</dbReference>
<dbReference type="SMART" id="SM00388">
    <property type="entry name" value="HisKA"/>
    <property type="match status" value="1"/>
</dbReference>
<keyword evidence="8 14" id="KW-0418">Kinase</keyword>
<dbReference type="Pfam" id="PF00672">
    <property type="entry name" value="HAMP"/>
    <property type="match status" value="1"/>
</dbReference>
<dbReference type="Gene3D" id="3.30.565.10">
    <property type="entry name" value="Histidine kinase-like ATPase, C-terminal domain"/>
    <property type="match status" value="1"/>
</dbReference>
<dbReference type="PRINTS" id="PR00344">
    <property type="entry name" value="BCTRLSENSOR"/>
</dbReference>
<evidence type="ECO:0000256" key="11">
    <source>
        <dbReference type="SAM" id="Phobius"/>
    </source>
</evidence>
<dbReference type="Pfam" id="PF00512">
    <property type="entry name" value="HisKA"/>
    <property type="match status" value="1"/>
</dbReference>
<dbReference type="PROSITE" id="PS50109">
    <property type="entry name" value="HIS_KIN"/>
    <property type="match status" value="1"/>
</dbReference>
<comment type="catalytic activity">
    <reaction evidence="1">
        <text>ATP + protein L-histidine = ADP + protein N-phospho-L-histidine.</text>
        <dbReference type="EC" id="2.7.13.3"/>
    </reaction>
</comment>
<keyword evidence="6" id="KW-0808">Transferase</keyword>